<dbReference type="EMBL" id="WNDX01000064">
    <property type="protein sequence ID" value="KAF1043211.1"/>
    <property type="molecule type" value="Genomic_DNA"/>
</dbReference>
<gene>
    <name evidence="2" type="ORF">GAK35_02303</name>
</gene>
<evidence type="ECO:0000256" key="1">
    <source>
        <dbReference type="SAM" id="Phobius"/>
    </source>
</evidence>
<keyword evidence="1" id="KW-0472">Membrane</keyword>
<dbReference type="Proteomes" id="UP000462435">
    <property type="component" value="Unassembled WGS sequence"/>
</dbReference>
<accession>A0A7V8FWG4</accession>
<evidence type="ECO:0008006" key="4">
    <source>
        <dbReference type="Google" id="ProtNLM"/>
    </source>
</evidence>
<dbReference type="AlphaFoldDB" id="A0A7V8FWG4"/>
<evidence type="ECO:0000313" key="2">
    <source>
        <dbReference type="EMBL" id="KAF1043211.1"/>
    </source>
</evidence>
<feature type="transmembrane region" description="Helical" evidence="1">
    <location>
        <begin position="12"/>
        <end position="33"/>
    </location>
</feature>
<evidence type="ECO:0000313" key="3">
    <source>
        <dbReference type="Proteomes" id="UP000462435"/>
    </source>
</evidence>
<reference evidence="3" key="1">
    <citation type="journal article" date="2020" name="MBio">
        <title>Horizontal gene transfer to a defensive symbiont with a reduced genome amongst a multipartite beetle microbiome.</title>
        <authorList>
            <person name="Waterworth S.C."/>
            <person name="Florez L.V."/>
            <person name="Rees E.R."/>
            <person name="Hertweck C."/>
            <person name="Kaltenpoth M."/>
            <person name="Kwan J.C."/>
        </authorList>
    </citation>
    <scope>NUCLEOTIDE SEQUENCE [LARGE SCALE GENOMIC DNA]</scope>
</reference>
<comment type="caution">
    <text evidence="2">The sequence shown here is derived from an EMBL/GenBank/DDBJ whole genome shotgun (WGS) entry which is preliminary data.</text>
</comment>
<keyword evidence="1" id="KW-0812">Transmembrane</keyword>
<proteinExistence type="predicted"/>
<name>A0A7V8FWG4_9BURK</name>
<keyword evidence="1" id="KW-1133">Transmembrane helix</keyword>
<organism evidence="2 3">
    <name type="scientific">Herbaspirillum frisingense</name>
    <dbReference type="NCBI Taxonomy" id="92645"/>
    <lineage>
        <taxon>Bacteria</taxon>
        <taxon>Pseudomonadati</taxon>
        <taxon>Pseudomonadota</taxon>
        <taxon>Betaproteobacteria</taxon>
        <taxon>Burkholderiales</taxon>
        <taxon>Oxalobacteraceae</taxon>
        <taxon>Herbaspirillum</taxon>
    </lineage>
</organism>
<protein>
    <recommendedName>
        <fullName evidence="4">DUF2730 family protein</fullName>
    </recommendedName>
</protein>
<sequence length="114" mass="13365">MIAIQLDAWHIVSFVGMLVTAFFALIKVIVWQFKADLSTRFKSTAERFDVNETRLDKIENMQRTHEREFLNLKAELPEKYVRREDAIRSETLVNAKLDGLALRLDTVLRNQNNE</sequence>